<feature type="domain" description="Cyclic nucleotide-binding" evidence="3">
    <location>
        <begin position="98"/>
        <end position="193"/>
    </location>
</feature>
<keyword evidence="7" id="KW-1185">Reference proteome</keyword>
<keyword evidence="1" id="KW-0813">Transport</keyword>
<dbReference type="SMART" id="SM00100">
    <property type="entry name" value="cNMP"/>
    <property type="match status" value="1"/>
</dbReference>
<dbReference type="Proteomes" id="UP000032414">
    <property type="component" value="Chromosome I"/>
</dbReference>
<dbReference type="Gene3D" id="2.60.120.10">
    <property type="entry name" value="Jelly Rolls"/>
    <property type="match status" value="1"/>
</dbReference>
<evidence type="ECO:0000256" key="2">
    <source>
        <dbReference type="SAM" id="Phobius"/>
    </source>
</evidence>
<dbReference type="AlphaFoldDB" id="A0A098GI39"/>
<dbReference type="InterPro" id="IPR018490">
    <property type="entry name" value="cNMP-bd_dom_sf"/>
</dbReference>
<feature type="transmembrane region" description="Helical" evidence="2">
    <location>
        <begin position="6"/>
        <end position="22"/>
    </location>
</feature>
<proteinExistence type="predicted"/>
<dbReference type="EMBL" id="FMVN01000008">
    <property type="protein sequence ID" value="SCY48160.1"/>
    <property type="molecule type" value="Genomic_DNA"/>
</dbReference>
<keyword evidence="2" id="KW-0472">Membrane</keyword>
<dbReference type="CDD" id="cd00038">
    <property type="entry name" value="CAP_ED"/>
    <property type="match status" value="1"/>
</dbReference>
<evidence type="ECO:0000313" key="4">
    <source>
        <dbReference type="EMBL" id="CEG61650.1"/>
    </source>
</evidence>
<dbReference type="EMBL" id="LN614830">
    <property type="protein sequence ID" value="CEG61650.1"/>
    <property type="molecule type" value="Genomic_DNA"/>
</dbReference>
<dbReference type="PATRIC" id="fig|451.8.peg.2899"/>
<keyword evidence="1" id="KW-0407">Ion channel</keyword>
<dbReference type="PANTHER" id="PTHR45638">
    <property type="entry name" value="CYCLIC NUCLEOTIDE-GATED CATION CHANNEL SUBUNIT A"/>
    <property type="match status" value="1"/>
</dbReference>
<evidence type="ECO:0000313" key="6">
    <source>
        <dbReference type="Proteomes" id="UP000032414"/>
    </source>
</evidence>
<keyword evidence="2" id="KW-0812">Transmembrane</keyword>
<accession>A0A098GI39</accession>
<dbReference type="InterPro" id="IPR000595">
    <property type="entry name" value="cNMP-bd_dom"/>
</dbReference>
<organism evidence="4 6">
    <name type="scientific">Legionella micdadei</name>
    <name type="common">Tatlockia micdadei</name>
    <dbReference type="NCBI Taxonomy" id="451"/>
    <lineage>
        <taxon>Bacteria</taxon>
        <taxon>Pseudomonadati</taxon>
        <taxon>Pseudomonadota</taxon>
        <taxon>Gammaproteobacteria</taxon>
        <taxon>Legionellales</taxon>
        <taxon>Legionellaceae</taxon>
        <taxon>Legionella</taxon>
    </lineage>
</organism>
<feature type="transmembrane region" description="Helical" evidence="2">
    <location>
        <begin position="60"/>
        <end position="78"/>
    </location>
</feature>
<dbReference type="PANTHER" id="PTHR45638:SF11">
    <property type="entry name" value="CYCLIC NUCLEOTIDE-GATED CATION CHANNEL SUBUNIT A"/>
    <property type="match status" value="1"/>
</dbReference>
<dbReference type="KEGG" id="tmc:LMI_2382"/>
<keyword evidence="1" id="KW-1071">Ligand-gated ion channel</keyword>
<gene>
    <name evidence="4" type="ORF">LMI_2382</name>
    <name evidence="5" type="ORF">SAMN02982997_01859</name>
</gene>
<reference evidence="4" key="2">
    <citation type="submission" date="2014-09" db="EMBL/GenBank/DDBJ databases">
        <authorList>
            <person name="GOMEZ-VALERO Laura"/>
        </authorList>
    </citation>
    <scope>NUCLEOTIDE SEQUENCE</scope>
    <source>
        <strain evidence="4">ATCC33218</strain>
    </source>
</reference>
<dbReference type="RefSeq" id="WP_064102975.1">
    <property type="nucleotide sequence ID" value="NZ_CP020614.1"/>
</dbReference>
<keyword evidence="1" id="KW-0406">Ion transport</keyword>
<sequence length="223" mass="26060">MHAFEIIMLFCFGAAWPFSIIKSYKSTINGSKSIWFLFIIFLGYINGILYKFYYAYDFVIYLYGLNSGLVLIDILLYYRNEFFIYQLSRPEELLYKQHFSTLPRSVFCGLLKLARYQHYSPDEYLIKQDTSIEELFYLVEGDVKVSKEGIVINHLSNNTFIGEMSFLTGDRTTADVIAVTPVKCLTWKKSELKSQKEILNYCNMHIALDLIKKVDPAKRITVF</sequence>
<dbReference type="InterPro" id="IPR050866">
    <property type="entry name" value="CNG_cation_channel"/>
</dbReference>
<dbReference type="Pfam" id="PF00027">
    <property type="entry name" value="cNMP_binding"/>
    <property type="match status" value="1"/>
</dbReference>
<evidence type="ECO:0000313" key="7">
    <source>
        <dbReference type="Proteomes" id="UP000182998"/>
    </source>
</evidence>
<keyword evidence="2" id="KW-1133">Transmembrane helix</keyword>
<reference evidence="6" key="1">
    <citation type="submission" date="2014-09" db="EMBL/GenBank/DDBJ databases">
        <authorList>
            <person name="Gomez-Valero L."/>
        </authorList>
    </citation>
    <scope>NUCLEOTIDE SEQUENCE [LARGE SCALE GENOMIC DNA]</scope>
    <source>
        <strain evidence="6">ATCC33218</strain>
    </source>
</reference>
<evidence type="ECO:0000259" key="3">
    <source>
        <dbReference type="PROSITE" id="PS50042"/>
    </source>
</evidence>
<dbReference type="GO" id="GO:0044877">
    <property type="term" value="F:protein-containing complex binding"/>
    <property type="evidence" value="ECO:0007669"/>
    <property type="project" value="TreeGrafter"/>
</dbReference>
<dbReference type="InterPro" id="IPR014710">
    <property type="entry name" value="RmlC-like_jellyroll"/>
</dbReference>
<name>A0A098GI39_LEGMI</name>
<feature type="transmembrane region" description="Helical" evidence="2">
    <location>
        <begin position="34"/>
        <end position="54"/>
    </location>
</feature>
<reference evidence="5 7" key="3">
    <citation type="submission" date="2016-10" db="EMBL/GenBank/DDBJ databases">
        <authorList>
            <person name="Varghese N."/>
            <person name="Submissions S."/>
        </authorList>
    </citation>
    <scope>NUCLEOTIDE SEQUENCE [LARGE SCALE GENOMIC DNA]</scope>
    <source>
        <strain evidence="5 7">ATCC 33218</strain>
    </source>
</reference>
<evidence type="ECO:0000256" key="1">
    <source>
        <dbReference type="ARBA" id="ARBA00023286"/>
    </source>
</evidence>
<dbReference type="GO" id="GO:0005221">
    <property type="term" value="F:intracellularly cyclic nucleotide-activated monoatomic cation channel activity"/>
    <property type="evidence" value="ECO:0007669"/>
    <property type="project" value="InterPro"/>
</dbReference>
<dbReference type="SUPFAM" id="SSF51206">
    <property type="entry name" value="cAMP-binding domain-like"/>
    <property type="match status" value="1"/>
</dbReference>
<dbReference type="HOGENOM" id="CLU_1239634_0_0_6"/>
<dbReference type="PROSITE" id="PS50042">
    <property type="entry name" value="CNMP_BINDING_3"/>
    <property type="match status" value="1"/>
</dbReference>
<protein>
    <submittedName>
        <fullName evidence="5">Cyclic nucleotide-binding domain-containing protein</fullName>
    </submittedName>
</protein>
<evidence type="ECO:0000313" key="5">
    <source>
        <dbReference type="EMBL" id="SCY48160.1"/>
    </source>
</evidence>
<dbReference type="Proteomes" id="UP000182998">
    <property type="component" value="Unassembled WGS sequence"/>
</dbReference>